<dbReference type="EMBL" id="KN837315">
    <property type="protein sequence ID" value="KIJ28097.1"/>
    <property type="molecule type" value="Genomic_DNA"/>
</dbReference>
<reference evidence="1 2" key="1">
    <citation type="submission" date="2014-06" db="EMBL/GenBank/DDBJ databases">
        <title>Evolutionary Origins and Diversification of the Mycorrhizal Mutualists.</title>
        <authorList>
            <consortium name="DOE Joint Genome Institute"/>
            <consortium name="Mycorrhizal Genomics Consortium"/>
            <person name="Kohler A."/>
            <person name="Kuo A."/>
            <person name="Nagy L.G."/>
            <person name="Floudas D."/>
            <person name="Copeland A."/>
            <person name="Barry K.W."/>
            <person name="Cichocki N."/>
            <person name="Veneault-Fourrey C."/>
            <person name="LaButti K."/>
            <person name="Lindquist E.A."/>
            <person name="Lipzen A."/>
            <person name="Lundell T."/>
            <person name="Morin E."/>
            <person name="Murat C."/>
            <person name="Riley R."/>
            <person name="Ohm R."/>
            <person name="Sun H."/>
            <person name="Tunlid A."/>
            <person name="Henrissat B."/>
            <person name="Grigoriev I.V."/>
            <person name="Hibbett D.S."/>
            <person name="Martin F."/>
        </authorList>
    </citation>
    <scope>NUCLEOTIDE SEQUENCE [LARGE SCALE GENOMIC DNA]</scope>
    <source>
        <strain evidence="1 2">SS14</strain>
    </source>
</reference>
<dbReference type="AlphaFoldDB" id="A0A0C9UGI1"/>
<gene>
    <name evidence="1" type="ORF">M422DRAFT_270678</name>
</gene>
<keyword evidence="2" id="KW-1185">Reference proteome</keyword>
<dbReference type="HOGENOM" id="CLU_1497150_0_0_1"/>
<evidence type="ECO:0000313" key="2">
    <source>
        <dbReference type="Proteomes" id="UP000054279"/>
    </source>
</evidence>
<sequence length="180" mass="20370">MEDKRSIEYSKNTHPICDVSFIEVDDELVVDFYVSDEEYEDNEASSDNDLLPEDRECFRAMKKEWAREMDSIRSLSILVDNIRQNYYNGDGECVVPELEDDGSAASPETISINGVENSTIDGIYIEPISFAGDSPILGRFPEQQINFAYQATGFTDLNSDSKTPESCWQEIKMSSGELVF</sequence>
<evidence type="ECO:0000313" key="1">
    <source>
        <dbReference type="EMBL" id="KIJ28097.1"/>
    </source>
</evidence>
<protein>
    <submittedName>
        <fullName evidence="1">Uncharacterized protein</fullName>
    </submittedName>
</protein>
<name>A0A0C9UGI1_SPHS4</name>
<proteinExistence type="predicted"/>
<dbReference type="Proteomes" id="UP000054279">
    <property type="component" value="Unassembled WGS sequence"/>
</dbReference>
<accession>A0A0C9UGI1</accession>
<organism evidence="1 2">
    <name type="scientific">Sphaerobolus stellatus (strain SS14)</name>
    <dbReference type="NCBI Taxonomy" id="990650"/>
    <lineage>
        <taxon>Eukaryota</taxon>
        <taxon>Fungi</taxon>
        <taxon>Dikarya</taxon>
        <taxon>Basidiomycota</taxon>
        <taxon>Agaricomycotina</taxon>
        <taxon>Agaricomycetes</taxon>
        <taxon>Phallomycetidae</taxon>
        <taxon>Geastrales</taxon>
        <taxon>Sphaerobolaceae</taxon>
        <taxon>Sphaerobolus</taxon>
    </lineage>
</organism>